<evidence type="ECO:0000256" key="1">
    <source>
        <dbReference type="SAM" id="MobiDB-lite"/>
    </source>
</evidence>
<dbReference type="AlphaFoldDB" id="A0A2W7QXU8"/>
<protein>
    <submittedName>
        <fullName evidence="4">Uncharacterized protein</fullName>
    </submittedName>
</protein>
<comment type="caution">
    <text evidence="4">The sequence shown here is derived from an EMBL/GenBank/DDBJ whole genome shotgun (WGS) entry which is preliminary data.</text>
</comment>
<feature type="domain" description="Ig-like" evidence="2">
    <location>
        <begin position="67"/>
        <end position="147"/>
    </location>
</feature>
<gene>
    <name evidence="4" type="ORF">LV85_03567</name>
</gene>
<dbReference type="RefSeq" id="WP_394336132.1">
    <property type="nucleotide sequence ID" value="NZ_QKZT01000019.1"/>
</dbReference>
<organism evidence="4 5">
    <name type="scientific">Algoriphagus chordae</name>
    <dbReference type="NCBI Taxonomy" id="237019"/>
    <lineage>
        <taxon>Bacteria</taxon>
        <taxon>Pseudomonadati</taxon>
        <taxon>Bacteroidota</taxon>
        <taxon>Cytophagia</taxon>
        <taxon>Cytophagales</taxon>
        <taxon>Cyclobacteriaceae</taxon>
        <taxon>Algoriphagus</taxon>
    </lineage>
</organism>
<dbReference type="InterPro" id="IPR044023">
    <property type="entry name" value="Ig_7"/>
</dbReference>
<evidence type="ECO:0000259" key="2">
    <source>
        <dbReference type="Pfam" id="PF19081"/>
    </source>
</evidence>
<dbReference type="EMBL" id="QKZT01000019">
    <property type="protein sequence ID" value="PZX48497.1"/>
    <property type="molecule type" value="Genomic_DNA"/>
</dbReference>
<dbReference type="Pfam" id="PF21722">
    <property type="entry name" value="Gly_rich_2"/>
    <property type="match status" value="1"/>
</dbReference>
<dbReference type="Pfam" id="PF19081">
    <property type="entry name" value="Ig_7"/>
    <property type="match status" value="1"/>
</dbReference>
<dbReference type="Proteomes" id="UP000248882">
    <property type="component" value="Unassembled WGS sequence"/>
</dbReference>
<evidence type="ECO:0000259" key="3">
    <source>
        <dbReference type="Pfam" id="PF21722"/>
    </source>
</evidence>
<name>A0A2W7QXU8_9BACT</name>
<feature type="domain" description="Glycine-rich" evidence="3">
    <location>
        <begin position="469"/>
        <end position="750"/>
    </location>
</feature>
<proteinExistence type="predicted"/>
<accession>A0A2W7QXU8</accession>
<feature type="region of interest" description="Disordered" evidence="1">
    <location>
        <begin position="693"/>
        <end position="717"/>
    </location>
</feature>
<evidence type="ECO:0000313" key="4">
    <source>
        <dbReference type="EMBL" id="PZX48497.1"/>
    </source>
</evidence>
<reference evidence="4 5" key="1">
    <citation type="submission" date="2018-06" db="EMBL/GenBank/DDBJ databases">
        <title>Genomic Encyclopedia of Archaeal and Bacterial Type Strains, Phase II (KMG-II): from individual species to whole genera.</title>
        <authorList>
            <person name="Goeker M."/>
        </authorList>
    </citation>
    <scope>NUCLEOTIDE SEQUENCE [LARGE SCALE GENOMIC DNA]</scope>
    <source>
        <strain evidence="4 5">DSM 19830</strain>
    </source>
</reference>
<sequence>WFSNSSNSTTGATSVGTGTTFTPPTTTAETTYYFAVAASATCGSITSDIVEIEVTPETTIDTHPIGSVYCQNETPTDLSVVATGTGSIAYEWFSNTSNSTIGATSVGTGNTFTPPTTSDGSLFYFAVATSPTCGSATSDIVEIEVTPTNTVTPASTSPELCINTTMPVINHTTTGATGIKVESDEVDYNLPNGVTATWESNVISITGTPAEEGIFNYSIPLEGGCGEIFAEGNITVTDPSYPISGINVDNPGLGDPLPATSTFTVYSPGLTLGTYTVNYSRTGANSGPDQNISVTVTTAGEFTFTSPSYSNEGSTILTINSIQKSTDLCPDYPTGAKTVLYGISCSVEFDRINGNQEFYVPANVTQVTIQVFGNGTGGNTDIHTMNVWPSGVIFAGFSGSDVFATEVPSSEPAATRIANAIINVTGPNGKVKFNYICDSTIPSCATLVDDGNSFIDSDGFTVIRFDNLGTCTWSAPEGLDEFEVLVIGGAGGGGYGNTAGGGAGGGVIYRAYSGITSTGDDGLQGASFTIQVGNGGAGGTGSIIRGATGNPSAFSAGTFDYSNVRNSIGGTLSGAGSFSSLTALGGGGGGSTGSRNGINGASGGGSASSWSGLFNTFIGIFGNGSIPQGQNGGSSYAINIFGVAGGAGGGGGGAGGPGSNGTNSLFGIAGIYGGNGGDGLPFNFTETTEYFGAGGGGTSSGEQGAGGSAGAGGNAVSGGAGQNGQTYGSGGGAGSSGGGAGFQGVVYIRYPNYRILPVEYLYFNATYNDFQRSGDLTWATAKEWENDRFEIERSVNNVKDWEAIGEVSGAGYSDAEVKYDYSDIKLPVAGGNIFYRLKQYDFDGDFTYSDTKSIKVEALPGTTHWRVFPNPTTGHPFNIEILDPSAYHDEPITLRIISATGQFHTIQVSEMRRMGTQVSEWFSAQASGIFTIEISWGDQREYHNVILRR</sequence>
<feature type="non-terminal residue" evidence="4">
    <location>
        <position position="1"/>
    </location>
</feature>
<evidence type="ECO:0000313" key="5">
    <source>
        <dbReference type="Proteomes" id="UP000248882"/>
    </source>
</evidence>
<keyword evidence="5" id="KW-1185">Reference proteome</keyword>
<dbReference type="InterPro" id="IPR049304">
    <property type="entry name" value="Gly_rich_dom"/>
</dbReference>